<dbReference type="Proteomes" id="UP000317650">
    <property type="component" value="Chromosome 6"/>
</dbReference>
<dbReference type="PROSITE" id="PS00139">
    <property type="entry name" value="THIOL_PROTEASE_CYS"/>
    <property type="match status" value="1"/>
</dbReference>
<comment type="caution">
    <text evidence="9">The sequence shown here is derived from an EMBL/GenBank/DDBJ whole genome shotgun (WGS) entry which is preliminary data.</text>
</comment>
<name>A0A4S8IQE8_MUSBA</name>
<organism evidence="9 10">
    <name type="scientific">Musa balbisiana</name>
    <name type="common">Banana</name>
    <dbReference type="NCBI Taxonomy" id="52838"/>
    <lineage>
        <taxon>Eukaryota</taxon>
        <taxon>Viridiplantae</taxon>
        <taxon>Streptophyta</taxon>
        <taxon>Embryophyta</taxon>
        <taxon>Tracheophyta</taxon>
        <taxon>Spermatophyta</taxon>
        <taxon>Magnoliopsida</taxon>
        <taxon>Liliopsida</taxon>
        <taxon>Zingiberales</taxon>
        <taxon>Musaceae</taxon>
        <taxon>Musa</taxon>
    </lineage>
</organism>
<evidence type="ECO:0000256" key="2">
    <source>
        <dbReference type="ARBA" id="ARBA00022670"/>
    </source>
</evidence>
<dbReference type="InterPro" id="IPR000169">
    <property type="entry name" value="Pept_cys_AS"/>
</dbReference>
<evidence type="ECO:0000256" key="4">
    <source>
        <dbReference type="ARBA" id="ARBA00022801"/>
    </source>
</evidence>
<keyword evidence="3" id="KW-0732">Signal</keyword>
<dbReference type="PROSITE" id="PS00640">
    <property type="entry name" value="THIOL_PROTEASE_ASN"/>
    <property type="match status" value="1"/>
</dbReference>
<dbReference type="CDD" id="cd02248">
    <property type="entry name" value="Peptidase_C1A"/>
    <property type="match status" value="1"/>
</dbReference>
<gene>
    <name evidence="9" type="ORF">C4D60_Mb06t14140</name>
</gene>
<evidence type="ECO:0000256" key="1">
    <source>
        <dbReference type="ARBA" id="ARBA00008455"/>
    </source>
</evidence>
<dbReference type="PRINTS" id="PR00705">
    <property type="entry name" value="PAPAIN"/>
</dbReference>
<keyword evidence="10" id="KW-1185">Reference proteome</keyword>
<evidence type="ECO:0000313" key="9">
    <source>
        <dbReference type="EMBL" id="THU49872.1"/>
    </source>
</evidence>
<dbReference type="InterPro" id="IPR038765">
    <property type="entry name" value="Papain-like_cys_pep_sf"/>
</dbReference>
<dbReference type="AlphaFoldDB" id="A0A4S8IQE8"/>
<dbReference type="InterPro" id="IPR039417">
    <property type="entry name" value="Peptidase_C1A_papain-like"/>
</dbReference>
<keyword evidence="6" id="KW-1015">Disulfide bond</keyword>
<keyword evidence="5" id="KW-0788">Thiol protease</keyword>
<dbReference type="STRING" id="52838.A0A4S8IQE8"/>
<dbReference type="InterPro" id="IPR000668">
    <property type="entry name" value="Peptidase_C1A_C"/>
</dbReference>
<evidence type="ECO:0000259" key="7">
    <source>
        <dbReference type="SMART" id="SM00645"/>
    </source>
</evidence>
<evidence type="ECO:0000256" key="5">
    <source>
        <dbReference type="ARBA" id="ARBA00022807"/>
    </source>
</evidence>
<protein>
    <submittedName>
        <fullName evidence="9">Uncharacterized protein</fullName>
    </submittedName>
</protein>
<dbReference type="SMART" id="SM00848">
    <property type="entry name" value="Inhibitor_I29"/>
    <property type="match status" value="1"/>
</dbReference>
<dbReference type="EMBL" id="PYDT01000009">
    <property type="protein sequence ID" value="THU49872.1"/>
    <property type="molecule type" value="Genomic_DNA"/>
</dbReference>
<dbReference type="FunFam" id="3.90.70.10:FF:000067">
    <property type="entry name" value="Senescence-specific cysteine protease"/>
    <property type="match status" value="1"/>
</dbReference>
<dbReference type="SUPFAM" id="SSF54001">
    <property type="entry name" value="Cysteine proteinases"/>
    <property type="match status" value="1"/>
</dbReference>
<dbReference type="GO" id="GO:0008234">
    <property type="term" value="F:cysteine-type peptidase activity"/>
    <property type="evidence" value="ECO:0007669"/>
    <property type="project" value="UniProtKB-KW"/>
</dbReference>
<dbReference type="PANTHER" id="PTHR12411">
    <property type="entry name" value="CYSTEINE PROTEASE FAMILY C1-RELATED"/>
    <property type="match status" value="1"/>
</dbReference>
<dbReference type="GO" id="GO:0006508">
    <property type="term" value="P:proteolysis"/>
    <property type="evidence" value="ECO:0007669"/>
    <property type="project" value="UniProtKB-KW"/>
</dbReference>
<feature type="domain" description="Peptidase C1A papain C-terminal" evidence="7">
    <location>
        <begin position="93"/>
        <end position="306"/>
    </location>
</feature>
<evidence type="ECO:0000256" key="6">
    <source>
        <dbReference type="ARBA" id="ARBA00023157"/>
    </source>
</evidence>
<dbReference type="Pfam" id="PF08246">
    <property type="entry name" value="Inhibitor_I29"/>
    <property type="match status" value="1"/>
</dbReference>
<dbReference type="InterPro" id="IPR013128">
    <property type="entry name" value="Peptidase_C1A"/>
</dbReference>
<accession>A0A4S8IQE8</accession>
<keyword evidence="4" id="KW-0378">Hydrolase</keyword>
<evidence type="ECO:0000259" key="8">
    <source>
        <dbReference type="SMART" id="SM00848"/>
    </source>
</evidence>
<dbReference type="SMART" id="SM00645">
    <property type="entry name" value="Pept_C1"/>
    <property type="match status" value="1"/>
</dbReference>
<reference evidence="9 10" key="1">
    <citation type="journal article" date="2019" name="Nat. Plants">
        <title>Genome sequencing of Musa balbisiana reveals subgenome evolution and function divergence in polyploid bananas.</title>
        <authorList>
            <person name="Yao X."/>
        </authorList>
    </citation>
    <scope>NUCLEOTIDE SEQUENCE [LARGE SCALE GENOMIC DNA]</scope>
    <source>
        <strain evidence="10">cv. DH-PKW</strain>
        <tissue evidence="9">Leaves</tissue>
    </source>
</reference>
<dbReference type="Gene3D" id="3.90.70.10">
    <property type="entry name" value="Cysteine proteinases"/>
    <property type="match status" value="1"/>
</dbReference>
<sequence>MTAVDMFEQWIAQHGRTYANESEKSYRLGVFTRNLDYVNAFRQAGNHSYTVGLNGFADLTEEEFLAAYTTTGLSPSEDSYPGLKPFQYANVTAPSSIDWRNEGAVTPVKNQAQCGSCWAFSAIASIEGINKIVKGSLIALSEQQLFACDHYDAGCRGGMQDRAFSYVVSNGGITTEANYPYQPNQVACNSTKQSDHAVSITGYAMVPTNNETLLMNAVANQPVSVSVDAHTFQFYKGGIFDGPCATNLNHVVTFVGYGTDKNGVAYWIAKNSWGASWGDHGYILFKKDVAQKEGQCGLTLWASYPII</sequence>
<dbReference type="Pfam" id="PF00112">
    <property type="entry name" value="Peptidase_C1"/>
    <property type="match status" value="1"/>
</dbReference>
<feature type="domain" description="Cathepsin propeptide inhibitor" evidence="8">
    <location>
        <begin position="7"/>
        <end position="64"/>
    </location>
</feature>
<dbReference type="InterPro" id="IPR025661">
    <property type="entry name" value="Pept_asp_AS"/>
</dbReference>
<proteinExistence type="inferred from homology"/>
<keyword evidence="2" id="KW-0645">Protease</keyword>
<evidence type="ECO:0000313" key="10">
    <source>
        <dbReference type="Proteomes" id="UP000317650"/>
    </source>
</evidence>
<dbReference type="InterPro" id="IPR013201">
    <property type="entry name" value="Prot_inhib_I29"/>
</dbReference>
<evidence type="ECO:0000256" key="3">
    <source>
        <dbReference type="ARBA" id="ARBA00022729"/>
    </source>
</evidence>
<comment type="similarity">
    <text evidence="1">Belongs to the peptidase C1 family.</text>
</comment>